<accession>A0AAD9J9F6</accession>
<reference evidence="1" key="1">
    <citation type="journal article" date="2023" name="Mol. Biol. Evol.">
        <title>Third-Generation Sequencing Reveals the Adaptive Role of the Epigenome in Three Deep-Sea Polychaetes.</title>
        <authorList>
            <person name="Perez M."/>
            <person name="Aroh O."/>
            <person name="Sun Y."/>
            <person name="Lan Y."/>
            <person name="Juniper S.K."/>
            <person name="Young C.R."/>
            <person name="Angers B."/>
            <person name="Qian P.Y."/>
        </authorList>
    </citation>
    <scope>NUCLEOTIDE SEQUENCE</scope>
    <source>
        <strain evidence="1">P08H-3</strain>
    </source>
</reference>
<keyword evidence="2" id="KW-1185">Reference proteome</keyword>
<dbReference type="Proteomes" id="UP001208570">
    <property type="component" value="Unassembled WGS sequence"/>
</dbReference>
<evidence type="ECO:0000313" key="1">
    <source>
        <dbReference type="EMBL" id="KAK2148969.1"/>
    </source>
</evidence>
<organism evidence="1 2">
    <name type="scientific">Paralvinella palmiformis</name>
    <dbReference type="NCBI Taxonomy" id="53620"/>
    <lineage>
        <taxon>Eukaryota</taxon>
        <taxon>Metazoa</taxon>
        <taxon>Spiralia</taxon>
        <taxon>Lophotrochozoa</taxon>
        <taxon>Annelida</taxon>
        <taxon>Polychaeta</taxon>
        <taxon>Sedentaria</taxon>
        <taxon>Canalipalpata</taxon>
        <taxon>Terebellida</taxon>
        <taxon>Terebelliformia</taxon>
        <taxon>Alvinellidae</taxon>
        <taxon>Paralvinella</taxon>
    </lineage>
</organism>
<dbReference type="AlphaFoldDB" id="A0AAD9J9F6"/>
<sequence length="36" mass="4216">MWIYINVDMWTFGVVLPTTRNKQLQPGVSINSYTNQ</sequence>
<evidence type="ECO:0000313" key="2">
    <source>
        <dbReference type="Proteomes" id="UP001208570"/>
    </source>
</evidence>
<name>A0AAD9J9F6_9ANNE</name>
<gene>
    <name evidence="1" type="ORF">LSH36_473g02024</name>
</gene>
<dbReference type="EMBL" id="JAODUP010000473">
    <property type="protein sequence ID" value="KAK2148969.1"/>
    <property type="molecule type" value="Genomic_DNA"/>
</dbReference>
<proteinExistence type="predicted"/>
<comment type="caution">
    <text evidence="1">The sequence shown here is derived from an EMBL/GenBank/DDBJ whole genome shotgun (WGS) entry which is preliminary data.</text>
</comment>
<protein>
    <submittedName>
        <fullName evidence="1">Uncharacterized protein</fullName>
    </submittedName>
</protein>